<keyword evidence="1" id="KW-0479">Metal-binding</keyword>
<dbReference type="GO" id="GO:0001006">
    <property type="term" value="F:RNA polymerase III type 3 promoter sequence-specific DNA binding"/>
    <property type="evidence" value="ECO:0000318"/>
    <property type="project" value="GO_Central"/>
</dbReference>
<name>U5D7I8_AMBTC</name>
<dbReference type="Pfam" id="PF21886">
    <property type="entry name" value="BRF2-like_C_cyclin_rpt"/>
    <property type="match status" value="1"/>
</dbReference>
<dbReference type="InterPro" id="IPR054078">
    <property type="entry name" value="BRF2-like_C"/>
</dbReference>
<dbReference type="Gramene" id="ERN17382">
    <property type="protein sequence ID" value="ERN17382"/>
    <property type="gene ID" value="AMTR_s00037p00187320"/>
</dbReference>
<dbReference type="KEGG" id="atr:18445721"/>
<evidence type="ECO:0000256" key="3">
    <source>
        <dbReference type="ARBA" id="ARBA00023015"/>
    </source>
</evidence>
<dbReference type="GO" id="GO:0000995">
    <property type="term" value="F:RNA polymerase III general transcription initiation factor activity"/>
    <property type="evidence" value="ECO:0000318"/>
    <property type="project" value="GO_Central"/>
</dbReference>
<dbReference type="CDD" id="cd00043">
    <property type="entry name" value="CYCLIN_SF"/>
    <property type="match status" value="1"/>
</dbReference>
<dbReference type="GO" id="GO:0006352">
    <property type="term" value="P:DNA-templated transcription initiation"/>
    <property type="evidence" value="ECO:0000318"/>
    <property type="project" value="GO_Central"/>
</dbReference>
<dbReference type="PANTHER" id="PTHR48428:SF1">
    <property type="entry name" value="PLANT-SPECIFIC TFIIB-RELATED PROTEIN PTF2"/>
    <property type="match status" value="1"/>
</dbReference>
<keyword evidence="2" id="KW-0862">Zinc</keyword>
<organism evidence="6 7">
    <name type="scientific">Amborella trichopoda</name>
    <dbReference type="NCBI Taxonomy" id="13333"/>
    <lineage>
        <taxon>Eukaryota</taxon>
        <taxon>Viridiplantae</taxon>
        <taxon>Streptophyta</taxon>
        <taxon>Embryophyta</taxon>
        <taxon>Tracheophyta</taxon>
        <taxon>Spermatophyta</taxon>
        <taxon>Magnoliopsida</taxon>
        <taxon>Amborellales</taxon>
        <taxon>Amborellaceae</taxon>
        <taxon>Amborella</taxon>
    </lineage>
</organism>
<evidence type="ECO:0000259" key="5">
    <source>
        <dbReference type="Pfam" id="PF21886"/>
    </source>
</evidence>
<evidence type="ECO:0000256" key="2">
    <source>
        <dbReference type="ARBA" id="ARBA00022833"/>
    </source>
</evidence>
<dbReference type="GO" id="GO:0005634">
    <property type="term" value="C:nucleus"/>
    <property type="evidence" value="ECO:0000318"/>
    <property type="project" value="GO_Central"/>
</dbReference>
<protein>
    <recommendedName>
        <fullName evidence="5">BRF2-like C-terminal domain-containing protein</fullName>
    </recommendedName>
</protein>
<proteinExistence type="predicted"/>
<dbReference type="InterPro" id="IPR000812">
    <property type="entry name" value="TFIIB"/>
</dbReference>
<evidence type="ECO:0000313" key="7">
    <source>
        <dbReference type="Proteomes" id="UP000017836"/>
    </source>
</evidence>
<evidence type="ECO:0000256" key="1">
    <source>
        <dbReference type="ARBA" id="ARBA00022771"/>
    </source>
</evidence>
<keyword evidence="7" id="KW-1185">Reference proteome</keyword>
<dbReference type="InterPro" id="IPR036915">
    <property type="entry name" value="Cyclin-like_sf"/>
</dbReference>
<dbReference type="PANTHER" id="PTHR48428">
    <property type="entry name" value="PLANT-SPECIFIC TFIIB-RELATED PROTEIN PTF2"/>
    <property type="match status" value="1"/>
</dbReference>
<dbReference type="GO" id="GO:0000126">
    <property type="term" value="C:transcription factor TFIIIB complex"/>
    <property type="evidence" value="ECO:0000318"/>
    <property type="project" value="GO_Central"/>
</dbReference>
<keyword evidence="4" id="KW-0804">Transcription</keyword>
<dbReference type="Proteomes" id="UP000017836">
    <property type="component" value="Unassembled WGS sequence"/>
</dbReference>
<dbReference type="Gene3D" id="1.10.472.170">
    <property type="match status" value="1"/>
</dbReference>
<keyword evidence="3" id="KW-0805">Transcription regulation</keyword>
<keyword evidence="1" id="KW-0863">Zinc-finger</keyword>
<dbReference type="HOGENOM" id="CLU_039109_0_0_1"/>
<dbReference type="GO" id="GO:0070897">
    <property type="term" value="P:transcription preinitiation complex assembly"/>
    <property type="evidence" value="ECO:0007669"/>
    <property type="project" value="InterPro"/>
</dbReference>
<dbReference type="GO" id="GO:0008270">
    <property type="term" value="F:zinc ion binding"/>
    <property type="evidence" value="ECO:0007669"/>
    <property type="project" value="UniProtKB-KW"/>
</dbReference>
<accession>U5D7I8</accession>
<sequence length="611" mass="69021">MEDSGLCRKCRKRSIIQDPFTGTLVCNSCGLEHDGTNFVSPSEGYGENQRSFGPSVNRPTYFSAVINGRRIHIKGEYNYKDQKKAHAKKALDGISSVLGLSEARVRDVKEMVESITDGEWGLGRWFSVLIGACVCVVARQKKLPFTMTKIAAASNCDVDELGRMYIKVRKFLDLQLPGVDIISSFNHAVQTLDILSDISKEKKDNLIKHGHLLLQYSVKWYLTTGRHPLPMVAAVLAFVANVYKVEVGLAQISEVLCARVSTCVQRYKELQECLVEVAGALPWGRDITSENLVQNAPVLLQYMEMKSKSKPLEGKDASHLPADLRTLGSHTADVESVCSKALDMLQERTNARHYVLARHPKGELQFSNVASTSNHENNELQIFGNDDIMKFKLSEECLCRTYFDFLNRSPSVKPLIQNLEGQVKKRKTNAIQSSLECRFDRYANTSMGLKERFPINAILESDVGSNILPPSFLANMHASMRRREKINAAKLRICEIMKPMSSFTSESQNGVTIDLDDDDGNYPSQCMPFKKKRKCGCEGNNIDWEDNIIEILLLHQVSEEEIVKGHYRSLLDRYVFDFDSDISDKEFRSYTRSKDEVAKLLSNRLSMIRKQ</sequence>
<dbReference type="SUPFAM" id="SSF47954">
    <property type="entry name" value="Cyclin-like"/>
    <property type="match status" value="2"/>
</dbReference>
<dbReference type="PRINTS" id="PR00685">
    <property type="entry name" value="TIFACTORIIB"/>
</dbReference>
<dbReference type="OrthoDB" id="511529at2759"/>
<evidence type="ECO:0000256" key="4">
    <source>
        <dbReference type="ARBA" id="ARBA00023163"/>
    </source>
</evidence>
<dbReference type="STRING" id="13333.U5D7I8"/>
<dbReference type="GO" id="GO:0006383">
    <property type="term" value="P:transcription by RNA polymerase III"/>
    <property type="evidence" value="ECO:0000318"/>
    <property type="project" value="GO_Central"/>
</dbReference>
<dbReference type="EMBL" id="KI392350">
    <property type="protein sequence ID" value="ERN17382.1"/>
    <property type="molecule type" value="Genomic_DNA"/>
</dbReference>
<reference evidence="7" key="1">
    <citation type="journal article" date="2013" name="Science">
        <title>The Amborella genome and the evolution of flowering plants.</title>
        <authorList>
            <consortium name="Amborella Genome Project"/>
        </authorList>
    </citation>
    <scope>NUCLEOTIDE SEQUENCE [LARGE SCALE GENOMIC DNA]</scope>
</reference>
<evidence type="ECO:0000313" key="6">
    <source>
        <dbReference type="EMBL" id="ERN17382.1"/>
    </source>
</evidence>
<dbReference type="eggNOG" id="KOG1598">
    <property type="taxonomic scope" value="Eukaryota"/>
</dbReference>
<gene>
    <name evidence="6" type="ORF">AMTR_s00037p00187320</name>
</gene>
<dbReference type="GO" id="GO:0097550">
    <property type="term" value="C:transcription preinitiation complex"/>
    <property type="evidence" value="ECO:0000318"/>
    <property type="project" value="GO_Central"/>
</dbReference>
<dbReference type="InterPro" id="IPR053340">
    <property type="entry name" value="PTF2"/>
</dbReference>
<feature type="domain" description="BRF2-like C-terminal" evidence="5">
    <location>
        <begin position="199"/>
        <end position="293"/>
    </location>
</feature>
<dbReference type="AlphaFoldDB" id="U5D7I8"/>
<dbReference type="OMA" id="GWTKDMV"/>